<comment type="pathway">
    <text evidence="1">Lipid metabolism.</text>
</comment>
<dbReference type="CDD" id="cd07989">
    <property type="entry name" value="LPLAT_AGPAT-like"/>
    <property type="match status" value="1"/>
</dbReference>
<protein>
    <submittedName>
        <fullName evidence="9">1-acyl-sn-glycerol-3-phosphate acyltransferase</fullName>
    </submittedName>
</protein>
<name>A0ABT3WJH7_9PROT</name>
<feature type="compositionally biased region" description="Basic and acidic residues" evidence="6">
    <location>
        <begin position="304"/>
        <end position="325"/>
    </location>
</feature>
<keyword evidence="4" id="KW-0443">Lipid metabolism</keyword>
<organism evidence="9 10">
    <name type="scientific">Bombella pollinis</name>
    <dbReference type="NCBI Taxonomy" id="2967337"/>
    <lineage>
        <taxon>Bacteria</taxon>
        <taxon>Pseudomonadati</taxon>
        <taxon>Pseudomonadota</taxon>
        <taxon>Alphaproteobacteria</taxon>
        <taxon>Acetobacterales</taxon>
        <taxon>Acetobacteraceae</taxon>
        <taxon>Bombella</taxon>
    </lineage>
</organism>
<proteinExistence type="predicted"/>
<feature type="region of interest" description="Disordered" evidence="6">
    <location>
        <begin position="291"/>
        <end position="325"/>
    </location>
</feature>
<dbReference type="PANTHER" id="PTHR10434">
    <property type="entry name" value="1-ACYL-SN-GLYCEROL-3-PHOSPHATE ACYLTRANSFERASE"/>
    <property type="match status" value="1"/>
</dbReference>
<accession>A0ABT3WJH7</accession>
<evidence type="ECO:0000313" key="9">
    <source>
        <dbReference type="EMBL" id="MCX5619257.1"/>
    </source>
</evidence>
<evidence type="ECO:0000256" key="4">
    <source>
        <dbReference type="ARBA" id="ARBA00023098"/>
    </source>
</evidence>
<dbReference type="Pfam" id="PF01553">
    <property type="entry name" value="Acyltransferase"/>
    <property type="match status" value="1"/>
</dbReference>
<evidence type="ECO:0000256" key="3">
    <source>
        <dbReference type="ARBA" id="ARBA00022679"/>
    </source>
</evidence>
<evidence type="ECO:0000256" key="1">
    <source>
        <dbReference type="ARBA" id="ARBA00005189"/>
    </source>
</evidence>
<dbReference type="Proteomes" id="UP001165575">
    <property type="component" value="Unassembled WGS sequence"/>
</dbReference>
<evidence type="ECO:0000256" key="2">
    <source>
        <dbReference type="ARBA" id="ARBA00022516"/>
    </source>
</evidence>
<keyword evidence="7" id="KW-0812">Transmembrane</keyword>
<keyword evidence="3" id="KW-0808">Transferase</keyword>
<feature type="domain" description="Phospholipid/glycerol acyltransferase" evidence="8">
    <location>
        <begin position="110"/>
        <end position="233"/>
    </location>
</feature>
<keyword evidence="10" id="KW-1185">Reference proteome</keyword>
<feature type="transmembrane region" description="Helical" evidence="7">
    <location>
        <begin position="47"/>
        <end position="69"/>
    </location>
</feature>
<dbReference type="InterPro" id="IPR002123">
    <property type="entry name" value="Plipid/glycerol_acylTrfase"/>
</dbReference>
<dbReference type="PANTHER" id="PTHR10434:SF64">
    <property type="entry name" value="1-ACYL-SN-GLYCEROL-3-PHOSPHATE ACYLTRANSFERASE-RELATED"/>
    <property type="match status" value="1"/>
</dbReference>
<dbReference type="RefSeq" id="WP_155579358.1">
    <property type="nucleotide sequence ID" value="NZ_JANIDX010000002.1"/>
</dbReference>
<gene>
    <name evidence="9" type="ORF">NQF89_02295</name>
</gene>
<evidence type="ECO:0000256" key="5">
    <source>
        <dbReference type="ARBA" id="ARBA00023315"/>
    </source>
</evidence>
<evidence type="ECO:0000259" key="8">
    <source>
        <dbReference type="SMART" id="SM00563"/>
    </source>
</evidence>
<sequence>MSFAELPSPKRRNKNRPVFDPDLLFAEDERAAAHDTICDRLRIRLRALALLFWAACGCVGQGTCLLLPGKMFRRFPLFFWTVACRILNIKVRTIGKMEGSLTLRPDGRRVIYVANHSSWLDVLVLGKVLPAFFIAKQEVRHWPLIGYLTYLGRTIFINRNRQEAGQDVQEVINQLRKGYNIAFFPEGTTSKGTRLLPFMSSLFAIARPVRRRDDPTEDDHPTCLIQPVTVTYDRLEGLPVGRHRRSFVFSWFGDMDFGPHLVGLTRWRSMRATVLFHPPLKPEDFPSRKALSNAARAAIEQGSEDLRQNRLPEDHLLPTTDHTDH</sequence>
<dbReference type="SMART" id="SM00563">
    <property type="entry name" value="PlsC"/>
    <property type="match status" value="1"/>
</dbReference>
<keyword evidence="5 9" id="KW-0012">Acyltransferase</keyword>
<evidence type="ECO:0000256" key="7">
    <source>
        <dbReference type="SAM" id="Phobius"/>
    </source>
</evidence>
<keyword evidence="7" id="KW-1133">Transmembrane helix</keyword>
<dbReference type="SUPFAM" id="SSF69593">
    <property type="entry name" value="Glycerol-3-phosphate (1)-acyltransferase"/>
    <property type="match status" value="1"/>
</dbReference>
<evidence type="ECO:0000256" key="6">
    <source>
        <dbReference type="SAM" id="MobiDB-lite"/>
    </source>
</evidence>
<dbReference type="EMBL" id="JANIDX010000002">
    <property type="protein sequence ID" value="MCX5619257.1"/>
    <property type="molecule type" value="Genomic_DNA"/>
</dbReference>
<keyword evidence="7" id="KW-0472">Membrane</keyword>
<dbReference type="GO" id="GO:0016746">
    <property type="term" value="F:acyltransferase activity"/>
    <property type="evidence" value="ECO:0007669"/>
    <property type="project" value="UniProtKB-KW"/>
</dbReference>
<evidence type="ECO:0000313" key="10">
    <source>
        <dbReference type="Proteomes" id="UP001165575"/>
    </source>
</evidence>
<reference evidence="9 10" key="1">
    <citation type="submission" date="2022-07" db="EMBL/GenBank/DDBJ databases">
        <title>Bombella genomes.</title>
        <authorList>
            <person name="Harer L."/>
            <person name="Styblova S."/>
            <person name="Ehrmann M."/>
        </authorList>
    </citation>
    <scope>NUCLEOTIDE SEQUENCE [LARGE SCALE GENOMIC DNA]</scope>
    <source>
        <strain evidence="9 10">TMW 2.2556</strain>
    </source>
</reference>
<keyword evidence="2" id="KW-0444">Lipid biosynthesis</keyword>
<comment type="caution">
    <text evidence="9">The sequence shown here is derived from an EMBL/GenBank/DDBJ whole genome shotgun (WGS) entry which is preliminary data.</text>
</comment>